<evidence type="ECO:0000313" key="1">
    <source>
        <dbReference type="EMBL" id="KKT36761.1"/>
    </source>
</evidence>
<evidence type="ECO:0000313" key="2">
    <source>
        <dbReference type="Proteomes" id="UP000033815"/>
    </source>
</evidence>
<reference evidence="1 2" key="1">
    <citation type="journal article" date="2015" name="Nature">
        <title>rRNA introns, odd ribosomes, and small enigmatic genomes across a large radiation of phyla.</title>
        <authorList>
            <person name="Brown C.T."/>
            <person name="Hug L.A."/>
            <person name="Thomas B.C."/>
            <person name="Sharon I."/>
            <person name="Castelle C.J."/>
            <person name="Singh A."/>
            <person name="Wilkins M.J."/>
            <person name="Williams K.H."/>
            <person name="Banfield J.F."/>
        </authorList>
    </citation>
    <scope>NUCLEOTIDE SEQUENCE [LARGE SCALE GENOMIC DNA]</scope>
</reference>
<proteinExistence type="predicted"/>
<gene>
    <name evidence="1" type="ORF">UW25_C0004G0089</name>
</gene>
<protein>
    <submittedName>
        <fullName evidence="1">Uncharacterized protein</fullName>
    </submittedName>
</protein>
<comment type="caution">
    <text evidence="1">The sequence shown here is derived from an EMBL/GenBank/DDBJ whole genome shotgun (WGS) entry which is preliminary data.</text>
</comment>
<dbReference type="Proteomes" id="UP000033815">
    <property type="component" value="Unassembled WGS sequence"/>
</dbReference>
<sequence>MSKRKKKLVHRSIRHDRTLIKDSVGRREKVFAAAWRNENKPEQHGMMGPHCSRLEMLMVVNDRYLDVSQETATAVATIIQWLGAPMGFSFLEETLRKAGYSIVPIKK</sequence>
<dbReference type="EMBL" id="LCHP01000004">
    <property type="protein sequence ID" value="KKT36761.1"/>
    <property type="molecule type" value="Genomic_DNA"/>
</dbReference>
<accession>A0A837ID02</accession>
<dbReference type="AlphaFoldDB" id="A0A837ID02"/>
<organism evidence="1 2">
    <name type="scientific">Candidatus Nomurabacteria bacterium GW2011_GWB1_44_12</name>
    <dbReference type="NCBI Taxonomy" id="1618748"/>
    <lineage>
        <taxon>Bacteria</taxon>
        <taxon>Candidatus Nomuraibacteriota</taxon>
    </lineage>
</organism>
<name>A0A837ID02_9BACT</name>